<name>A0AA35YY89_LACSI</name>
<dbReference type="Proteomes" id="UP001177003">
    <property type="component" value="Chromosome 4"/>
</dbReference>
<dbReference type="AlphaFoldDB" id="A0AA35YY89"/>
<sequence length="311" mass="33377">MKRGGSGAVRTKKIPGDASNCNGNAVGGEQVQRLATDEDVQMISKETAKKVSPFIGNGRNSRFGATRYAHDAPRRVARCYSRIEDISHVRPIPFKVGKHYENQEFGRDPNRLDYFYSRPFDVFENDHLPGVGSYGGGGGGRNHGGVVAGQTTASDSAVASEGIRLRVPVGISANNDTGTVLQRLNKGKGNDGDGDGGCGGGGGGSRGVVGLRLEKERGSSETAGAGGGDRNREVPFWVFDNNGGDCGEAVVERLLRFKQDGATVTMRVAVIVVMLLMMVIMMVMVMVVLVLVMVKMEVKTVGGWWEKWRRL</sequence>
<reference evidence="3" key="1">
    <citation type="submission" date="2023-04" db="EMBL/GenBank/DDBJ databases">
        <authorList>
            <person name="Vijverberg K."/>
            <person name="Xiong W."/>
            <person name="Schranz E."/>
        </authorList>
    </citation>
    <scope>NUCLEOTIDE SEQUENCE</scope>
</reference>
<evidence type="ECO:0000313" key="3">
    <source>
        <dbReference type="EMBL" id="CAI9282473.1"/>
    </source>
</evidence>
<feature type="compositionally biased region" description="Gly residues" evidence="1">
    <location>
        <begin position="195"/>
        <end position="204"/>
    </location>
</feature>
<keyword evidence="4" id="KW-1185">Reference proteome</keyword>
<keyword evidence="2" id="KW-0472">Membrane</keyword>
<feature type="region of interest" description="Disordered" evidence="1">
    <location>
        <begin position="1"/>
        <end position="25"/>
    </location>
</feature>
<feature type="transmembrane region" description="Helical" evidence="2">
    <location>
        <begin position="268"/>
        <end position="294"/>
    </location>
</feature>
<gene>
    <name evidence="3" type="ORF">LSALG_LOCUS22109</name>
</gene>
<organism evidence="3 4">
    <name type="scientific">Lactuca saligna</name>
    <name type="common">Willowleaf lettuce</name>
    <dbReference type="NCBI Taxonomy" id="75948"/>
    <lineage>
        <taxon>Eukaryota</taxon>
        <taxon>Viridiplantae</taxon>
        <taxon>Streptophyta</taxon>
        <taxon>Embryophyta</taxon>
        <taxon>Tracheophyta</taxon>
        <taxon>Spermatophyta</taxon>
        <taxon>Magnoliopsida</taxon>
        <taxon>eudicotyledons</taxon>
        <taxon>Gunneridae</taxon>
        <taxon>Pentapetalae</taxon>
        <taxon>asterids</taxon>
        <taxon>campanulids</taxon>
        <taxon>Asterales</taxon>
        <taxon>Asteraceae</taxon>
        <taxon>Cichorioideae</taxon>
        <taxon>Cichorieae</taxon>
        <taxon>Lactucinae</taxon>
        <taxon>Lactuca</taxon>
    </lineage>
</organism>
<evidence type="ECO:0000256" key="1">
    <source>
        <dbReference type="SAM" id="MobiDB-lite"/>
    </source>
</evidence>
<protein>
    <submittedName>
        <fullName evidence="3">Uncharacterized protein</fullName>
    </submittedName>
</protein>
<feature type="region of interest" description="Disordered" evidence="1">
    <location>
        <begin position="184"/>
        <end position="204"/>
    </location>
</feature>
<accession>A0AA35YY89</accession>
<proteinExistence type="predicted"/>
<keyword evidence="2" id="KW-0812">Transmembrane</keyword>
<evidence type="ECO:0000313" key="4">
    <source>
        <dbReference type="Proteomes" id="UP001177003"/>
    </source>
</evidence>
<evidence type="ECO:0000256" key="2">
    <source>
        <dbReference type="SAM" id="Phobius"/>
    </source>
</evidence>
<dbReference type="EMBL" id="OX465080">
    <property type="protein sequence ID" value="CAI9282473.1"/>
    <property type="molecule type" value="Genomic_DNA"/>
</dbReference>
<keyword evidence="2" id="KW-1133">Transmembrane helix</keyword>